<comment type="caution">
    <text evidence="2">The sequence shown here is derived from an EMBL/GenBank/DDBJ whole genome shotgun (WGS) entry which is preliminary data.</text>
</comment>
<dbReference type="PANTHER" id="PTHR22893">
    <property type="entry name" value="NADH OXIDOREDUCTASE-RELATED"/>
    <property type="match status" value="1"/>
</dbReference>
<protein>
    <recommendedName>
        <fullName evidence="1">NADH:flavin oxidoreductase/NADH oxidase N-terminal domain-containing protein</fullName>
    </recommendedName>
</protein>
<dbReference type="Proteomes" id="UP001201163">
    <property type="component" value="Unassembled WGS sequence"/>
</dbReference>
<dbReference type="PANTHER" id="PTHR22893:SF91">
    <property type="entry name" value="NADPH DEHYDROGENASE 2-RELATED"/>
    <property type="match status" value="1"/>
</dbReference>
<dbReference type="Gene3D" id="3.20.20.70">
    <property type="entry name" value="Aldolase class I"/>
    <property type="match status" value="2"/>
</dbReference>
<dbReference type="AlphaFoldDB" id="A0AAD4LUM7"/>
<evidence type="ECO:0000313" key="2">
    <source>
        <dbReference type="EMBL" id="KAH9001475.1"/>
    </source>
</evidence>
<dbReference type="Pfam" id="PF00724">
    <property type="entry name" value="Oxidored_FMN"/>
    <property type="match status" value="1"/>
</dbReference>
<keyword evidence="3" id="KW-1185">Reference proteome</keyword>
<name>A0AAD4LUM7_9AGAM</name>
<evidence type="ECO:0000313" key="3">
    <source>
        <dbReference type="Proteomes" id="UP001201163"/>
    </source>
</evidence>
<accession>A0AAD4LUM7</accession>
<evidence type="ECO:0000259" key="1">
    <source>
        <dbReference type="Pfam" id="PF00724"/>
    </source>
</evidence>
<dbReference type="SUPFAM" id="SSF51395">
    <property type="entry name" value="FMN-linked oxidoreductases"/>
    <property type="match status" value="1"/>
</dbReference>
<reference evidence="2" key="1">
    <citation type="submission" date="2022-01" db="EMBL/GenBank/DDBJ databases">
        <title>Comparative genomics reveals a dynamic genome evolution in the ectomycorrhizal milk-cap (Lactarius) mushrooms.</title>
        <authorList>
            <consortium name="DOE Joint Genome Institute"/>
            <person name="Lebreton A."/>
            <person name="Tang N."/>
            <person name="Kuo A."/>
            <person name="LaButti K."/>
            <person name="Drula E."/>
            <person name="Barry K."/>
            <person name="Clum A."/>
            <person name="Lipzen A."/>
            <person name="Mousain D."/>
            <person name="Ng V."/>
            <person name="Wang R."/>
            <person name="Wang X."/>
            <person name="Dai Y."/>
            <person name="Henrissat B."/>
            <person name="Grigoriev I.V."/>
            <person name="Guerin-Laguette A."/>
            <person name="Yu F."/>
            <person name="Martin F.M."/>
        </authorList>
    </citation>
    <scope>NUCLEOTIDE SEQUENCE</scope>
    <source>
        <strain evidence="2">QP</strain>
    </source>
</reference>
<dbReference type="GO" id="GO:0010181">
    <property type="term" value="F:FMN binding"/>
    <property type="evidence" value="ECO:0007669"/>
    <property type="project" value="InterPro"/>
</dbReference>
<dbReference type="InterPro" id="IPR045247">
    <property type="entry name" value="Oye-like"/>
</dbReference>
<dbReference type="InterPro" id="IPR013785">
    <property type="entry name" value="Aldolase_TIM"/>
</dbReference>
<feature type="domain" description="NADH:flavin oxidoreductase/NADH oxidase N-terminal" evidence="1">
    <location>
        <begin position="84"/>
        <end position="215"/>
    </location>
</feature>
<gene>
    <name evidence="2" type="ORF">EDB92DRAFT_1932000</name>
</gene>
<sequence length="290" mass="32528">MTNERDRYAAITINPSASALPIFTTATTSTVHGGLVKTYYAQRSSVPGTLIISEATFIVPQAAGYANVPGIWNDTQIDGWKKVFVSRELKTAEIKEYVQLYSKAASNAIEAGFDGVEVHAANGYILDQFLQTMSSERTDEYGGSVDNRVRFPLEVSDAVVETIDAERTVVHISPWYKCRDMGTEDPLPDFATFVERIRDGHPNFAYIHVVEPRVHGIKYGGLVAFVRHFIANLVEPFLRSHRSRIFPCVRGKDTFWHCYDRDTFYTTKAAAGYTDYPFANSVVAPWYVAE</sequence>
<dbReference type="InterPro" id="IPR001155">
    <property type="entry name" value="OxRdtase_FMN_N"/>
</dbReference>
<dbReference type="EMBL" id="JAKELL010000001">
    <property type="protein sequence ID" value="KAH9001475.1"/>
    <property type="molecule type" value="Genomic_DNA"/>
</dbReference>
<proteinExistence type="predicted"/>
<organism evidence="2 3">
    <name type="scientific">Lactarius akahatsu</name>
    <dbReference type="NCBI Taxonomy" id="416441"/>
    <lineage>
        <taxon>Eukaryota</taxon>
        <taxon>Fungi</taxon>
        <taxon>Dikarya</taxon>
        <taxon>Basidiomycota</taxon>
        <taxon>Agaricomycotina</taxon>
        <taxon>Agaricomycetes</taxon>
        <taxon>Russulales</taxon>
        <taxon>Russulaceae</taxon>
        <taxon>Lactarius</taxon>
    </lineage>
</organism>
<dbReference type="GO" id="GO:0016491">
    <property type="term" value="F:oxidoreductase activity"/>
    <property type="evidence" value="ECO:0007669"/>
    <property type="project" value="InterPro"/>
</dbReference>